<evidence type="ECO:0000259" key="3">
    <source>
        <dbReference type="PROSITE" id="PS51269"/>
    </source>
</evidence>
<protein>
    <recommendedName>
        <fullName evidence="1">COMM domain-containing protein 3</fullName>
    </recommendedName>
</protein>
<dbReference type="GO" id="GO:0006814">
    <property type="term" value="P:sodium ion transport"/>
    <property type="evidence" value="ECO:0007669"/>
    <property type="project" value="InterPro"/>
</dbReference>
<comment type="similarity">
    <text evidence="2">Belongs to the COMM domain-containing protein 3 family.</text>
</comment>
<dbReference type="Pfam" id="PF07258">
    <property type="entry name" value="COMM_domain"/>
    <property type="match status" value="1"/>
</dbReference>
<evidence type="ECO:0000313" key="4">
    <source>
        <dbReference type="EMBL" id="CAG9314103.1"/>
    </source>
</evidence>
<reference evidence="4" key="1">
    <citation type="submission" date="2021-09" db="EMBL/GenBank/DDBJ databases">
        <authorList>
            <consortium name="AG Swart"/>
            <person name="Singh M."/>
            <person name="Singh A."/>
            <person name="Seah K."/>
            <person name="Emmerich C."/>
        </authorList>
    </citation>
    <scope>NUCLEOTIDE SEQUENCE</scope>
    <source>
        <strain evidence="4">ATCC30299</strain>
    </source>
</reference>
<evidence type="ECO:0000256" key="2">
    <source>
        <dbReference type="ARBA" id="ARBA00093469"/>
    </source>
</evidence>
<feature type="domain" description="COMM" evidence="3">
    <location>
        <begin position="96"/>
        <end position="164"/>
    </location>
</feature>
<evidence type="ECO:0000256" key="1">
    <source>
        <dbReference type="ARBA" id="ARBA00016548"/>
    </source>
</evidence>
<name>A0AAU9IJ38_9CILI</name>
<dbReference type="InterPro" id="IPR017920">
    <property type="entry name" value="COMM"/>
</dbReference>
<comment type="caution">
    <text evidence="4">The sequence shown here is derived from an EMBL/GenBank/DDBJ whole genome shotgun (WGS) entry which is preliminary data.</text>
</comment>
<keyword evidence="5" id="KW-1185">Reference proteome</keyword>
<gene>
    <name evidence="4" type="ORF">BSTOLATCC_MIC9900</name>
</gene>
<accession>A0AAU9IJ38</accession>
<evidence type="ECO:0000313" key="5">
    <source>
        <dbReference type="Proteomes" id="UP001162131"/>
    </source>
</evidence>
<dbReference type="PROSITE" id="PS51269">
    <property type="entry name" value="COMM"/>
    <property type="match status" value="1"/>
</dbReference>
<dbReference type="PANTHER" id="PTHR31159:SF1">
    <property type="entry name" value="COMM DOMAIN-CONTAINING PROTEIN 3"/>
    <property type="match status" value="1"/>
</dbReference>
<proteinExistence type="inferred from homology"/>
<organism evidence="4 5">
    <name type="scientific">Blepharisma stoltei</name>
    <dbReference type="NCBI Taxonomy" id="1481888"/>
    <lineage>
        <taxon>Eukaryota</taxon>
        <taxon>Sar</taxon>
        <taxon>Alveolata</taxon>
        <taxon>Ciliophora</taxon>
        <taxon>Postciliodesmatophora</taxon>
        <taxon>Heterotrichea</taxon>
        <taxon>Heterotrichida</taxon>
        <taxon>Blepharismidae</taxon>
        <taxon>Blepharisma</taxon>
    </lineage>
</organism>
<dbReference type="Proteomes" id="UP001162131">
    <property type="component" value="Unassembled WGS sequence"/>
</dbReference>
<dbReference type="InterPro" id="IPR037355">
    <property type="entry name" value="COMMD3"/>
</dbReference>
<sequence>MSHLIPLEITQFLKTQTIATDIARKVLRQAIKGENIDGDLESSLYLVFQALLVNNPSKSKISEILTSIKLGEEFISEILQSWDDIPKPRYGVVFPQLVDVNWKSSHVISTSEEKRIHLPSLSVNLNIQEASGEFSSLSFTCNREQLADLTYKLKSALLQVERFK</sequence>
<dbReference type="AlphaFoldDB" id="A0AAU9IJ38"/>
<dbReference type="EMBL" id="CAJZBQ010000011">
    <property type="protein sequence ID" value="CAG9314103.1"/>
    <property type="molecule type" value="Genomic_DNA"/>
</dbReference>
<dbReference type="PANTHER" id="PTHR31159">
    <property type="entry name" value="COMM DOMAIN-CONTAINING PROTEIN 3"/>
    <property type="match status" value="1"/>
</dbReference>